<dbReference type="PANTHER" id="PTHR43568:SF1">
    <property type="entry name" value="P PROTEIN"/>
    <property type="match status" value="1"/>
</dbReference>
<dbReference type="GO" id="GO:0055085">
    <property type="term" value="P:transmembrane transport"/>
    <property type="evidence" value="ECO:0007669"/>
    <property type="project" value="InterPro"/>
</dbReference>
<reference evidence="8 9" key="1">
    <citation type="submission" date="2015-09" db="EMBL/GenBank/DDBJ databases">
        <authorList>
            <consortium name="Pathogen Informatics"/>
        </authorList>
    </citation>
    <scope>NUCLEOTIDE SEQUENCE [LARGE SCALE GENOMIC DNA]</scope>
    <source>
        <strain evidence="8 9">2789STDY5834928</strain>
    </source>
</reference>
<dbReference type="PANTHER" id="PTHR43568">
    <property type="entry name" value="P PROTEIN"/>
    <property type="match status" value="1"/>
</dbReference>
<dbReference type="InterPro" id="IPR051475">
    <property type="entry name" value="Diverse_Ion_Transporter"/>
</dbReference>
<dbReference type="STRING" id="39492.ERS852540_00703"/>
<feature type="transmembrane region" description="Helical" evidence="6">
    <location>
        <begin position="21"/>
        <end position="39"/>
    </location>
</feature>
<organism evidence="8 9">
    <name type="scientific">[Eubacterium] siraeum</name>
    <dbReference type="NCBI Taxonomy" id="39492"/>
    <lineage>
        <taxon>Bacteria</taxon>
        <taxon>Bacillati</taxon>
        <taxon>Bacillota</taxon>
        <taxon>Clostridia</taxon>
        <taxon>Eubacteriales</taxon>
        <taxon>Oscillospiraceae</taxon>
        <taxon>Oscillospiraceae incertae sedis</taxon>
    </lineage>
</organism>
<proteinExistence type="predicted"/>
<dbReference type="Pfam" id="PF03600">
    <property type="entry name" value="CitMHS"/>
    <property type="match status" value="1"/>
</dbReference>
<feature type="transmembrane region" description="Helical" evidence="6">
    <location>
        <begin position="89"/>
        <end position="110"/>
    </location>
</feature>
<sequence length="379" mass="42526">MRFDQDNECRTMNTAISFIKKNTVMVIALLAAVITSFIVPPDEKYLDYFDYKTLACLFSVLAVVCALKNVQFFYILACNIVKKFRNIRLCTVVLVWVTFIGSMLIANDMALLTFLPLGYYVLHTAGKERYMAFTFIMQNIAANLGGMLTPFGNPQNLYLYSKFNIPIGEFTLIMLPPFILAVAMITLCCIIFVKPEPIELKSAPEKIDRKRTAAYLFLFAIAIIIVFNFIPYLIGMIFITLTLIVMDRKALAAVDYPLLFTFVFFFIFAGNMARIDVIKNLFSSALQLNPLLFSVISCQFISNVPSAILLSQFTNDYHSLLLGVNIGGVGTLIASLASLITLSKYNSLCPGKTGRYIAEFSAFNFSFLIVLTLFCSFLV</sequence>
<keyword evidence="5 6" id="KW-0472">Membrane</keyword>
<feature type="transmembrane region" description="Helical" evidence="6">
    <location>
        <begin position="51"/>
        <end position="77"/>
    </location>
</feature>
<evidence type="ECO:0000256" key="3">
    <source>
        <dbReference type="ARBA" id="ARBA00022692"/>
    </source>
</evidence>
<name>A0A174ZH55_9FIRM</name>
<evidence type="ECO:0000256" key="4">
    <source>
        <dbReference type="ARBA" id="ARBA00022989"/>
    </source>
</evidence>
<evidence type="ECO:0000256" key="5">
    <source>
        <dbReference type="ARBA" id="ARBA00023136"/>
    </source>
</evidence>
<evidence type="ECO:0000313" key="9">
    <source>
        <dbReference type="Proteomes" id="UP000095662"/>
    </source>
</evidence>
<comment type="subcellular location">
    <subcellularLocation>
        <location evidence="1">Membrane</location>
        <topology evidence="1">Multi-pass membrane protein</topology>
    </subcellularLocation>
</comment>
<protein>
    <submittedName>
        <fullName evidence="8">Inner membrane protein YbiR</fullName>
    </submittedName>
</protein>
<feature type="domain" description="Citrate transporter-like" evidence="7">
    <location>
        <begin position="24"/>
        <end position="310"/>
    </location>
</feature>
<gene>
    <name evidence="8" type="primary">ybiR</name>
    <name evidence="8" type="ORF">ERS852540_00703</name>
</gene>
<feature type="transmembrane region" description="Helical" evidence="6">
    <location>
        <begin position="253"/>
        <end position="271"/>
    </location>
</feature>
<dbReference type="Proteomes" id="UP000095662">
    <property type="component" value="Unassembled WGS sequence"/>
</dbReference>
<dbReference type="InterPro" id="IPR004680">
    <property type="entry name" value="Cit_transptr-like_dom"/>
</dbReference>
<dbReference type="GO" id="GO:0016020">
    <property type="term" value="C:membrane"/>
    <property type="evidence" value="ECO:0007669"/>
    <property type="project" value="UniProtKB-SubCell"/>
</dbReference>
<feature type="transmembrane region" description="Helical" evidence="6">
    <location>
        <begin position="320"/>
        <end position="340"/>
    </location>
</feature>
<evidence type="ECO:0000313" key="8">
    <source>
        <dbReference type="EMBL" id="CUQ83516.1"/>
    </source>
</evidence>
<evidence type="ECO:0000256" key="2">
    <source>
        <dbReference type="ARBA" id="ARBA00022448"/>
    </source>
</evidence>
<feature type="transmembrane region" description="Helical" evidence="6">
    <location>
        <begin position="213"/>
        <end position="246"/>
    </location>
</feature>
<keyword evidence="3 6" id="KW-0812">Transmembrane</keyword>
<evidence type="ECO:0000259" key="7">
    <source>
        <dbReference type="Pfam" id="PF03600"/>
    </source>
</evidence>
<accession>A0A174ZH55</accession>
<evidence type="ECO:0000256" key="1">
    <source>
        <dbReference type="ARBA" id="ARBA00004141"/>
    </source>
</evidence>
<keyword evidence="4 6" id="KW-1133">Transmembrane helix</keyword>
<keyword evidence="2" id="KW-0813">Transport</keyword>
<feature type="transmembrane region" description="Helical" evidence="6">
    <location>
        <begin position="172"/>
        <end position="193"/>
    </location>
</feature>
<dbReference type="EMBL" id="CZBY01000004">
    <property type="protein sequence ID" value="CUQ83516.1"/>
    <property type="molecule type" value="Genomic_DNA"/>
</dbReference>
<evidence type="ECO:0000256" key="6">
    <source>
        <dbReference type="SAM" id="Phobius"/>
    </source>
</evidence>
<dbReference type="AlphaFoldDB" id="A0A174ZH55"/>
<feature type="transmembrane region" description="Helical" evidence="6">
    <location>
        <begin position="360"/>
        <end position="378"/>
    </location>
</feature>